<organism evidence="1">
    <name type="scientific">Cyprideis torosa</name>
    <dbReference type="NCBI Taxonomy" id="163714"/>
    <lineage>
        <taxon>Eukaryota</taxon>
        <taxon>Metazoa</taxon>
        <taxon>Ecdysozoa</taxon>
        <taxon>Arthropoda</taxon>
        <taxon>Crustacea</taxon>
        <taxon>Oligostraca</taxon>
        <taxon>Ostracoda</taxon>
        <taxon>Podocopa</taxon>
        <taxon>Podocopida</taxon>
        <taxon>Cytherocopina</taxon>
        <taxon>Cytheroidea</taxon>
        <taxon>Cytherideidae</taxon>
        <taxon>Cyprideis</taxon>
    </lineage>
</organism>
<sequence>MAVDFIPRIMCPANYVAVGEKCYSFQNEMEIWDEARERCKDDDLSAGDLLMLETRNEAELITYYLQQKYGPNCAALPRAWIGAVKAAEGDFTYHWGNESGHTVFETSGINWKPGAPQCTDFACAAYLECASEFQWGDEFRYVLEIEGFICEHEALASDMI</sequence>
<reference evidence="1" key="1">
    <citation type="submission" date="2020-11" db="EMBL/GenBank/DDBJ databases">
        <authorList>
            <person name="Tran Van P."/>
        </authorList>
    </citation>
    <scope>NUCLEOTIDE SEQUENCE</scope>
</reference>
<dbReference type="PANTHER" id="PTHR22803">
    <property type="entry name" value="MANNOSE, PHOSPHOLIPASE, LECTIN RECEPTOR RELATED"/>
    <property type="match status" value="1"/>
</dbReference>
<dbReference type="AlphaFoldDB" id="A0A7R8ZRN0"/>
<dbReference type="SMART" id="SM00034">
    <property type="entry name" value="CLECT"/>
    <property type="match status" value="1"/>
</dbReference>
<gene>
    <name evidence="1" type="ORF">CTOB1V02_LOCUS7393</name>
</gene>
<dbReference type="InterPro" id="IPR016187">
    <property type="entry name" value="CTDL_fold"/>
</dbReference>
<dbReference type="Gene3D" id="3.10.100.10">
    <property type="entry name" value="Mannose-Binding Protein A, subunit A"/>
    <property type="match status" value="1"/>
</dbReference>
<dbReference type="SUPFAM" id="SSF56436">
    <property type="entry name" value="C-type lectin-like"/>
    <property type="match status" value="1"/>
</dbReference>
<name>A0A7R8ZRN0_9CRUS</name>
<proteinExistence type="predicted"/>
<dbReference type="EMBL" id="OB662117">
    <property type="protein sequence ID" value="CAD7229524.1"/>
    <property type="molecule type" value="Genomic_DNA"/>
</dbReference>
<evidence type="ECO:0000313" key="1">
    <source>
        <dbReference type="EMBL" id="CAD7229524.1"/>
    </source>
</evidence>
<dbReference type="InterPro" id="IPR001304">
    <property type="entry name" value="C-type_lectin-like"/>
</dbReference>
<protein>
    <submittedName>
        <fullName evidence="1">Uncharacterized protein</fullName>
    </submittedName>
</protein>
<dbReference type="InterPro" id="IPR016186">
    <property type="entry name" value="C-type_lectin-like/link_sf"/>
</dbReference>
<dbReference type="OrthoDB" id="2142683at2759"/>
<dbReference type="CDD" id="cd00037">
    <property type="entry name" value="CLECT"/>
    <property type="match status" value="1"/>
</dbReference>
<dbReference type="PROSITE" id="PS50041">
    <property type="entry name" value="C_TYPE_LECTIN_2"/>
    <property type="match status" value="1"/>
</dbReference>
<accession>A0A7R8ZRN0</accession>
<dbReference type="InterPro" id="IPR050111">
    <property type="entry name" value="C-type_lectin/snaclec_domain"/>
</dbReference>